<dbReference type="InterPro" id="IPR034660">
    <property type="entry name" value="DinB/YfiT-like"/>
</dbReference>
<dbReference type="SUPFAM" id="SSF109854">
    <property type="entry name" value="DinB/YfiT-like putative metalloenzymes"/>
    <property type="match status" value="1"/>
</dbReference>
<accession>A0A5C6LXA6</accession>
<protein>
    <submittedName>
        <fullName evidence="1">DinB family protein</fullName>
    </submittedName>
</protein>
<proteinExistence type="predicted"/>
<dbReference type="AlphaFoldDB" id="A0A5C6LXA6"/>
<organism evidence="1 2">
    <name type="scientific">Chitinophaga pinensis</name>
    <dbReference type="NCBI Taxonomy" id="79329"/>
    <lineage>
        <taxon>Bacteria</taxon>
        <taxon>Pseudomonadati</taxon>
        <taxon>Bacteroidota</taxon>
        <taxon>Chitinophagia</taxon>
        <taxon>Chitinophagales</taxon>
        <taxon>Chitinophagaceae</taxon>
        <taxon>Chitinophaga</taxon>
    </lineage>
</organism>
<dbReference type="Gene3D" id="1.20.120.450">
    <property type="entry name" value="dinb family like domain"/>
    <property type="match status" value="1"/>
</dbReference>
<sequence length="203" mass="23438">MVLNTNLRCLSQIPPIIGCFTDPFLRTNDLPWTTPILLTMEVQTVSSRTYGFMVLYDMHTTFFSKVIVDISEKDAGERLGTKANHMAWLAGSLVQERFELAKSFGIDKQQQAYELFKDHKGIQEGVQYPSLQTLEQDWKIISPLLRKALLEADDEKLDEPFEMPGMKMTLLELISFQIYREANCIGQLALWRRLLGYDAMKYM</sequence>
<evidence type="ECO:0000313" key="1">
    <source>
        <dbReference type="EMBL" id="TWW01210.1"/>
    </source>
</evidence>
<dbReference type="OrthoDB" id="979560at2"/>
<gene>
    <name evidence="1" type="ORF">FEF09_07070</name>
</gene>
<dbReference type="Proteomes" id="UP000318815">
    <property type="component" value="Unassembled WGS sequence"/>
</dbReference>
<dbReference type="EMBL" id="VOHS01000005">
    <property type="protein sequence ID" value="TWW01210.1"/>
    <property type="molecule type" value="Genomic_DNA"/>
</dbReference>
<name>A0A5C6LXA6_9BACT</name>
<comment type="caution">
    <text evidence="1">The sequence shown here is derived from an EMBL/GenBank/DDBJ whole genome shotgun (WGS) entry which is preliminary data.</text>
</comment>
<evidence type="ECO:0000313" key="2">
    <source>
        <dbReference type="Proteomes" id="UP000318815"/>
    </source>
</evidence>
<keyword evidence="2" id="KW-1185">Reference proteome</keyword>
<reference evidence="1 2" key="1">
    <citation type="submission" date="2019-08" db="EMBL/GenBank/DDBJ databases">
        <title>Whole genome sequencing of chitin degrading bacteria Chitinophaga pinensis YS16.</title>
        <authorList>
            <person name="Singh R.P."/>
            <person name="Manchanda G."/>
            <person name="Maurya I.K."/>
            <person name="Joshi N.K."/>
            <person name="Srivastava A.K."/>
        </authorList>
    </citation>
    <scope>NUCLEOTIDE SEQUENCE [LARGE SCALE GENOMIC DNA]</scope>
    <source>
        <strain evidence="1 2">YS-16</strain>
    </source>
</reference>